<dbReference type="Proteomes" id="UP000015453">
    <property type="component" value="Unassembled WGS sequence"/>
</dbReference>
<feature type="non-terminal residue" evidence="1">
    <location>
        <position position="180"/>
    </location>
</feature>
<accession>S8CQB0</accession>
<dbReference type="OrthoDB" id="1095098at2759"/>
<comment type="caution">
    <text evidence="1">The sequence shown here is derived from an EMBL/GenBank/DDBJ whole genome shotgun (WGS) entry which is preliminary data.</text>
</comment>
<reference evidence="1 2" key="1">
    <citation type="journal article" date="2013" name="BMC Genomics">
        <title>The miniature genome of a carnivorous plant Genlisea aurea contains a low number of genes and short non-coding sequences.</title>
        <authorList>
            <person name="Leushkin E.V."/>
            <person name="Sutormin R.A."/>
            <person name="Nabieva E.R."/>
            <person name="Penin A.A."/>
            <person name="Kondrashov A.S."/>
            <person name="Logacheva M.D."/>
        </authorList>
    </citation>
    <scope>NUCLEOTIDE SEQUENCE [LARGE SCALE GENOMIC DNA]</scope>
</reference>
<dbReference type="PANTHER" id="PTHR33972:SF26">
    <property type="match status" value="1"/>
</dbReference>
<evidence type="ECO:0000313" key="2">
    <source>
        <dbReference type="Proteomes" id="UP000015453"/>
    </source>
</evidence>
<organism evidence="1 2">
    <name type="scientific">Genlisea aurea</name>
    <dbReference type="NCBI Taxonomy" id="192259"/>
    <lineage>
        <taxon>Eukaryota</taxon>
        <taxon>Viridiplantae</taxon>
        <taxon>Streptophyta</taxon>
        <taxon>Embryophyta</taxon>
        <taxon>Tracheophyta</taxon>
        <taxon>Spermatophyta</taxon>
        <taxon>Magnoliopsida</taxon>
        <taxon>eudicotyledons</taxon>
        <taxon>Gunneridae</taxon>
        <taxon>Pentapetalae</taxon>
        <taxon>asterids</taxon>
        <taxon>lamiids</taxon>
        <taxon>Lamiales</taxon>
        <taxon>Lentibulariaceae</taxon>
        <taxon>Genlisea</taxon>
    </lineage>
</organism>
<proteinExistence type="predicted"/>
<name>S8CQB0_9LAMI</name>
<gene>
    <name evidence="1" type="ORF">M569_05860</name>
</gene>
<keyword evidence="2" id="KW-1185">Reference proteome</keyword>
<sequence>MAMTRILSQSMPGFSLRPLNVLINHQRHRSNKTHRAQLIEVDLDAASPSQHDSADSALEVISVGMNRLEDAIRGIIVRRAAPDWLPFLPGFSYWVPPRPSALRNHPVASLADVIGKLGFSENTMNSGFPQELSDDQQMSLNSSSKGWPSSVFFIEGISPIPVMEMEMKVRDNEEKPDDDS</sequence>
<protein>
    <submittedName>
        <fullName evidence="1">Uncharacterized protein</fullName>
    </submittedName>
</protein>
<dbReference type="EMBL" id="AUSU01002379">
    <property type="protein sequence ID" value="EPS68910.1"/>
    <property type="molecule type" value="Genomic_DNA"/>
</dbReference>
<dbReference type="AlphaFoldDB" id="S8CQB0"/>
<evidence type="ECO:0000313" key="1">
    <source>
        <dbReference type="EMBL" id="EPS68910.1"/>
    </source>
</evidence>
<dbReference type="PANTHER" id="PTHR33972">
    <property type="entry name" value="EXPRESSED PROTEIN"/>
    <property type="match status" value="1"/>
</dbReference>